<evidence type="ECO:0000313" key="6">
    <source>
        <dbReference type="Proteomes" id="UP000662904"/>
    </source>
</evidence>
<dbReference type="InterPro" id="IPR036291">
    <property type="entry name" value="NAD(P)-bd_dom_sf"/>
</dbReference>
<dbReference type="PANTHER" id="PTHR42840:SF3">
    <property type="entry name" value="BINDING ROSSMANN FOLD OXIDOREDUCTASE, PUTATIVE (AFU_ORTHOLOGUE AFUA_2G10240)-RELATED"/>
    <property type="match status" value="1"/>
</dbReference>
<feature type="domain" description="GFO/IDH/MocA-like oxidoreductase" evidence="4">
    <location>
        <begin position="132"/>
        <end position="251"/>
    </location>
</feature>
<name>A0A8A0RLM3_9FIRM</name>
<evidence type="ECO:0000259" key="3">
    <source>
        <dbReference type="Pfam" id="PF01408"/>
    </source>
</evidence>
<evidence type="ECO:0000256" key="1">
    <source>
        <dbReference type="ARBA" id="ARBA00010928"/>
    </source>
</evidence>
<dbReference type="SUPFAM" id="SSF55347">
    <property type="entry name" value="Glyceraldehyde-3-phosphate dehydrogenase-like, C-terminal domain"/>
    <property type="match status" value="1"/>
</dbReference>
<dbReference type="PANTHER" id="PTHR42840">
    <property type="entry name" value="NAD(P)-BINDING ROSSMANN-FOLD SUPERFAMILY PROTEIN-RELATED"/>
    <property type="match status" value="1"/>
</dbReference>
<dbReference type="AlphaFoldDB" id="A0A8A0RLM3"/>
<dbReference type="RefSeq" id="WP_206708869.1">
    <property type="nucleotide sequence ID" value="NZ_CP059066.1"/>
</dbReference>
<sequence length="344" mass="38224">MQKLKIGIIGAGRIGRLHAENIVANFGYVKVKSIADIFADKIKDWAYELGIKNVYTDYKEVIKDPEIDAVLICSSTDTHAKFIIESAKAGKHIFCEKPIDLNPEKVKEALEVVKQEGVKLQVGFNRRFDANFKSLRDAVMEGKIGDPHIIKITSRDPSPPPIDYIKVSGGIFLDMTIHDFDILRFLSGSEVEEVYTQAAVLVDPAIGEAGDVDTAIITLKMKNGALAVIDNSRKAVYGYDQRAEVFGSKGCVCIENEVPSSMVLSTVDGVYSEKPKYFFLERYKEAYIEEIRQFFECILKDTEPPVTGDDGLKPVLIGHAAWKSFKEGRPVKVEYDIMGGAEAM</sequence>
<dbReference type="KEGG" id="kme:H0A61_01002"/>
<dbReference type="InterPro" id="IPR055170">
    <property type="entry name" value="GFO_IDH_MocA-like_dom"/>
</dbReference>
<dbReference type="GO" id="GO:0050112">
    <property type="term" value="F:inositol 2-dehydrogenase (NAD+) activity"/>
    <property type="evidence" value="ECO:0007669"/>
    <property type="project" value="UniProtKB-EC"/>
</dbReference>
<proteinExistence type="inferred from homology"/>
<dbReference type="SUPFAM" id="SSF51735">
    <property type="entry name" value="NAD(P)-binding Rossmann-fold domains"/>
    <property type="match status" value="1"/>
</dbReference>
<dbReference type="NCBIfam" id="TIGR04380">
    <property type="entry name" value="myo_inos_iolG"/>
    <property type="match status" value="1"/>
</dbReference>
<keyword evidence="2 5" id="KW-0560">Oxidoreductase</keyword>
<accession>A0A8A0RLM3</accession>
<reference evidence="5" key="1">
    <citation type="submission" date="2020-07" db="EMBL/GenBank/DDBJ databases">
        <title>Koleobacter methoxysyntrophicus gen. nov., sp. nov., a novel anaerobic bacterium isolated from deep subsurface oil field and proposal of Koleobacterales ord. nov. in the phylum Firmicutes.</title>
        <authorList>
            <person name="Sakamoto S."/>
            <person name="Tamaki H."/>
        </authorList>
    </citation>
    <scope>NUCLEOTIDE SEQUENCE</scope>
    <source>
        <strain evidence="5">NRmbB1</strain>
    </source>
</reference>
<keyword evidence="6" id="KW-1185">Reference proteome</keyword>
<dbReference type="Gene3D" id="3.40.50.720">
    <property type="entry name" value="NAD(P)-binding Rossmann-like Domain"/>
    <property type="match status" value="1"/>
</dbReference>
<evidence type="ECO:0000256" key="2">
    <source>
        <dbReference type="ARBA" id="ARBA00023002"/>
    </source>
</evidence>
<comment type="similarity">
    <text evidence="1">Belongs to the Gfo/Idh/MocA family.</text>
</comment>
<dbReference type="InterPro" id="IPR000683">
    <property type="entry name" value="Gfo/Idh/MocA-like_OxRdtase_N"/>
</dbReference>
<gene>
    <name evidence="5" type="primary">iolG_2</name>
    <name evidence="5" type="ORF">H0A61_01002</name>
</gene>
<dbReference type="InterPro" id="IPR030827">
    <property type="entry name" value="Myo_inos_IolG"/>
</dbReference>
<dbReference type="EC" id="1.1.1.18" evidence="5"/>
<dbReference type="EMBL" id="CP059066">
    <property type="protein sequence ID" value="QSQ08664.1"/>
    <property type="molecule type" value="Genomic_DNA"/>
</dbReference>
<evidence type="ECO:0000313" key="5">
    <source>
        <dbReference type="EMBL" id="QSQ08664.1"/>
    </source>
</evidence>
<dbReference type="FunFam" id="3.30.360.10:FF:000023">
    <property type="entry name" value="Inositol 2-dehydrogenase"/>
    <property type="match status" value="1"/>
</dbReference>
<feature type="domain" description="Gfo/Idh/MocA-like oxidoreductase N-terminal" evidence="3">
    <location>
        <begin position="4"/>
        <end position="124"/>
    </location>
</feature>
<dbReference type="Pfam" id="PF22725">
    <property type="entry name" value="GFO_IDH_MocA_C3"/>
    <property type="match status" value="1"/>
</dbReference>
<evidence type="ECO:0000259" key="4">
    <source>
        <dbReference type="Pfam" id="PF22725"/>
    </source>
</evidence>
<protein>
    <submittedName>
        <fullName evidence="5">Myo-inositol 2-dehydrogenase</fullName>
        <ecNumber evidence="5">1.1.1.18</ecNumber>
    </submittedName>
</protein>
<organism evidence="5 6">
    <name type="scientific">Koleobacter methoxysyntrophicus</name>
    <dbReference type="NCBI Taxonomy" id="2751313"/>
    <lineage>
        <taxon>Bacteria</taxon>
        <taxon>Bacillati</taxon>
        <taxon>Bacillota</taxon>
        <taxon>Clostridia</taxon>
        <taxon>Koleobacterales</taxon>
        <taxon>Koleobacteraceae</taxon>
        <taxon>Koleobacter</taxon>
    </lineage>
</organism>
<dbReference type="Pfam" id="PF01408">
    <property type="entry name" value="GFO_IDH_MocA"/>
    <property type="match status" value="1"/>
</dbReference>
<dbReference type="GO" id="GO:0000166">
    <property type="term" value="F:nucleotide binding"/>
    <property type="evidence" value="ECO:0007669"/>
    <property type="project" value="InterPro"/>
</dbReference>
<dbReference type="Gene3D" id="3.30.360.10">
    <property type="entry name" value="Dihydrodipicolinate Reductase, domain 2"/>
    <property type="match status" value="1"/>
</dbReference>
<dbReference type="Proteomes" id="UP000662904">
    <property type="component" value="Chromosome"/>
</dbReference>